<organism evidence="1 2">
    <name type="scientific">Piloderma croceum (strain F 1598)</name>
    <dbReference type="NCBI Taxonomy" id="765440"/>
    <lineage>
        <taxon>Eukaryota</taxon>
        <taxon>Fungi</taxon>
        <taxon>Dikarya</taxon>
        <taxon>Basidiomycota</taxon>
        <taxon>Agaricomycotina</taxon>
        <taxon>Agaricomycetes</taxon>
        <taxon>Agaricomycetidae</taxon>
        <taxon>Atheliales</taxon>
        <taxon>Atheliaceae</taxon>
        <taxon>Piloderma</taxon>
    </lineage>
</organism>
<dbReference type="EMBL" id="KN833011">
    <property type="protein sequence ID" value="KIM79213.1"/>
    <property type="molecule type" value="Genomic_DNA"/>
</dbReference>
<dbReference type="STRING" id="765440.A0A0C3AYY8"/>
<keyword evidence="2" id="KW-1185">Reference proteome</keyword>
<feature type="non-terminal residue" evidence="1">
    <location>
        <position position="80"/>
    </location>
</feature>
<evidence type="ECO:0000313" key="1">
    <source>
        <dbReference type="EMBL" id="KIM79213.1"/>
    </source>
</evidence>
<gene>
    <name evidence="1" type="ORF">PILCRDRAFT_74632</name>
</gene>
<dbReference type="Proteomes" id="UP000054166">
    <property type="component" value="Unassembled WGS sequence"/>
</dbReference>
<evidence type="ECO:0000313" key="2">
    <source>
        <dbReference type="Proteomes" id="UP000054166"/>
    </source>
</evidence>
<dbReference type="HOGENOM" id="CLU_172948_0_0_1"/>
<name>A0A0C3AYY8_PILCF</name>
<accession>A0A0C3AYY8</accession>
<proteinExistence type="predicted"/>
<dbReference type="AlphaFoldDB" id="A0A0C3AYY8"/>
<reference evidence="1 2" key="1">
    <citation type="submission" date="2014-04" db="EMBL/GenBank/DDBJ databases">
        <authorList>
            <consortium name="DOE Joint Genome Institute"/>
            <person name="Kuo A."/>
            <person name="Tarkka M."/>
            <person name="Buscot F."/>
            <person name="Kohler A."/>
            <person name="Nagy L.G."/>
            <person name="Floudas D."/>
            <person name="Copeland A."/>
            <person name="Barry K.W."/>
            <person name="Cichocki N."/>
            <person name="Veneault-Fourrey C."/>
            <person name="LaButti K."/>
            <person name="Lindquist E.A."/>
            <person name="Lipzen A."/>
            <person name="Lundell T."/>
            <person name="Morin E."/>
            <person name="Murat C."/>
            <person name="Sun H."/>
            <person name="Tunlid A."/>
            <person name="Henrissat B."/>
            <person name="Grigoriev I.V."/>
            <person name="Hibbett D.S."/>
            <person name="Martin F."/>
            <person name="Nordberg H.P."/>
            <person name="Cantor M.N."/>
            <person name="Hua S.X."/>
        </authorList>
    </citation>
    <scope>NUCLEOTIDE SEQUENCE [LARGE SCALE GENOMIC DNA]</scope>
    <source>
        <strain evidence="1 2">F 1598</strain>
    </source>
</reference>
<evidence type="ECO:0008006" key="3">
    <source>
        <dbReference type="Google" id="ProtNLM"/>
    </source>
</evidence>
<protein>
    <recommendedName>
        <fullName evidence="3">F-box domain-containing protein</fullName>
    </recommendedName>
</protein>
<dbReference type="OrthoDB" id="2748701at2759"/>
<sequence>MTLNHCPLEICFQIFALACTDGGYTGRSLSAVSRYIHDTSSSYKFQSVTLHNTHQTVSFASILDGIPLHLRGVAFLFVSN</sequence>
<dbReference type="InParanoid" id="A0A0C3AYY8"/>
<reference evidence="2" key="2">
    <citation type="submission" date="2015-01" db="EMBL/GenBank/DDBJ databases">
        <title>Evolutionary Origins and Diversification of the Mycorrhizal Mutualists.</title>
        <authorList>
            <consortium name="DOE Joint Genome Institute"/>
            <consortium name="Mycorrhizal Genomics Consortium"/>
            <person name="Kohler A."/>
            <person name="Kuo A."/>
            <person name="Nagy L.G."/>
            <person name="Floudas D."/>
            <person name="Copeland A."/>
            <person name="Barry K.W."/>
            <person name="Cichocki N."/>
            <person name="Veneault-Fourrey C."/>
            <person name="LaButti K."/>
            <person name="Lindquist E.A."/>
            <person name="Lipzen A."/>
            <person name="Lundell T."/>
            <person name="Morin E."/>
            <person name="Murat C."/>
            <person name="Riley R."/>
            <person name="Ohm R."/>
            <person name="Sun H."/>
            <person name="Tunlid A."/>
            <person name="Henrissat B."/>
            <person name="Grigoriev I.V."/>
            <person name="Hibbett D.S."/>
            <person name="Martin F."/>
        </authorList>
    </citation>
    <scope>NUCLEOTIDE SEQUENCE [LARGE SCALE GENOMIC DNA]</scope>
    <source>
        <strain evidence="2">F 1598</strain>
    </source>
</reference>